<dbReference type="eggNOG" id="COG3794">
    <property type="taxonomic scope" value="Bacteria"/>
</dbReference>
<dbReference type="AlphaFoldDB" id="Q1QPM6"/>
<keyword evidence="1" id="KW-0732">Signal</keyword>
<dbReference type="Proteomes" id="UP000001953">
    <property type="component" value="Chromosome"/>
</dbReference>
<evidence type="ECO:0000313" key="3">
    <source>
        <dbReference type="EMBL" id="ABE61821.1"/>
    </source>
</evidence>
<dbReference type="Gene3D" id="2.60.40.420">
    <property type="entry name" value="Cupredoxins - blue copper proteins"/>
    <property type="match status" value="1"/>
</dbReference>
<evidence type="ECO:0000313" key="4">
    <source>
        <dbReference type="Proteomes" id="UP000001953"/>
    </source>
</evidence>
<dbReference type="HOGENOM" id="CLU_157112_1_0_5"/>
<protein>
    <recommendedName>
        <fullName evidence="2">EfeO-type cupredoxin-like domain-containing protein</fullName>
    </recommendedName>
</protein>
<accession>Q1QPM6</accession>
<feature type="domain" description="EfeO-type cupredoxin-like" evidence="2">
    <location>
        <begin position="17"/>
        <end position="114"/>
    </location>
</feature>
<dbReference type="InterPro" id="IPR008972">
    <property type="entry name" value="Cupredoxin"/>
</dbReference>
<dbReference type="SUPFAM" id="SSF49503">
    <property type="entry name" value="Cupredoxins"/>
    <property type="match status" value="1"/>
</dbReference>
<evidence type="ECO:0000259" key="2">
    <source>
        <dbReference type="Pfam" id="PF13473"/>
    </source>
</evidence>
<dbReference type="Pfam" id="PF13473">
    <property type="entry name" value="Cupredoxin_1"/>
    <property type="match status" value="1"/>
</dbReference>
<sequence>MLFARTVLLVTASVAFGIAASLPIAHAQQATSLTVTYANGKFQLSALHAPANTPLALTVKNLDAKSMEFESASLRVETVIDAKSEGVIKLRPLKPGKYDFYDDFGGKAEGTLTVQ</sequence>
<proteinExistence type="predicted"/>
<feature type="chain" id="PRO_5004196273" description="EfeO-type cupredoxin-like domain-containing protein" evidence="1">
    <location>
        <begin position="28"/>
        <end position="115"/>
    </location>
</feature>
<keyword evidence="4" id="KW-1185">Reference proteome</keyword>
<reference evidence="3 4" key="1">
    <citation type="submission" date="2006-03" db="EMBL/GenBank/DDBJ databases">
        <title>Complete sequence of chromosome of Nitrobacter hamburgensis X14.</title>
        <authorList>
            <consortium name="US DOE Joint Genome Institute"/>
            <person name="Copeland A."/>
            <person name="Lucas S."/>
            <person name="Lapidus A."/>
            <person name="Barry K."/>
            <person name="Detter J.C."/>
            <person name="Glavina del Rio T."/>
            <person name="Hammon N."/>
            <person name="Israni S."/>
            <person name="Dalin E."/>
            <person name="Tice H."/>
            <person name="Pitluck S."/>
            <person name="Chain P."/>
            <person name="Malfatti S."/>
            <person name="Shin M."/>
            <person name="Vergez L."/>
            <person name="Schmutz J."/>
            <person name="Larimer F."/>
            <person name="Land M."/>
            <person name="Hauser L."/>
            <person name="Kyrpides N."/>
            <person name="Ivanova N."/>
            <person name="Ward B."/>
            <person name="Arp D."/>
            <person name="Klotz M."/>
            <person name="Stein L."/>
            <person name="O'Mullan G."/>
            <person name="Starkenburg S."/>
            <person name="Sayavedra L."/>
            <person name="Poret-Peterson A.T."/>
            <person name="Gentry M.E."/>
            <person name="Bruce D."/>
            <person name="Richardson P."/>
        </authorList>
    </citation>
    <scope>NUCLEOTIDE SEQUENCE [LARGE SCALE GENOMIC DNA]</scope>
    <source>
        <strain evidence="4">DSM 10229 / NCIMB 13809 / X14</strain>
    </source>
</reference>
<organism evidence="3 4">
    <name type="scientific">Nitrobacter hamburgensis (strain DSM 10229 / NCIMB 13809 / X14)</name>
    <dbReference type="NCBI Taxonomy" id="323097"/>
    <lineage>
        <taxon>Bacteria</taxon>
        <taxon>Pseudomonadati</taxon>
        <taxon>Pseudomonadota</taxon>
        <taxon>Alphaproteobacteria</taxon>
        <taxon>Hyphomicrobiales</taxon>
        <taxon>Nitrobacteraceae</taxon>
        <taxon>Nitrobacter</taxon>
    </lineage>
</organism>
<dbReference type="OrthoDB" id="7161040at2"/>
<dbReference type="EMBL" id="CP000319">
    <property type="protein sequence ID" value="ABE61821.1"/>
    <property type="molecule type" value="Genomic_DNA"/>
</dbReference>
<dbReference type="KEGG" id="nha:Nham_0969"/>
<evidence type="ECO:0000256" key="1">
    <source>
        <dbReference type="SAM" id="SignalP"/>
    </source>
</evidence>
<dbReference type="InterPro" id="IPR028096">
    <property type="entry name" value="EfeO_Cupredoxin"/>
</dbReference>
<dbReference type="RefSeq" id="WP_011509517.1">
    <property type="nucleotide sequence ID" value="NC_007964.1"/>
</dbReference>
<feature type="signal peptide" evidence="1">
    <location>
        <begin position="1"/>
        <end position="27"/>
    </location>
</feature>
<name>Q1QPM6_NITHX</name>
<gene>
    <name evidence="3" type="ordered locus">Nham_0969</name>
</gene>
<dbReference type="STRING" id="323097.Nham_0969"/>